<dbReference type="InterPro" id="IPR027417">
    <property type="entry name" value="P-loop_NTPase"/>
</dbReference>
<keyword evidence="2" id="KW-1185">Reference proteome</keyword>
<gene>
    <name evidence="1" type="ORF">A3783_08240</name>
</gene>
<organism evidence="1 2">
    <name type="scientific">Exiguobacterium undae</name>
    <dbReference type="NCBI Taxonomy" id="169177"/>
    <lineage>
        <taxon>Bacteria</taxon>
        <taxon>Bacillati</taxon>
        <taxon>Bacillota</taxon>
        <taxon>Bacilli</taxon>
        <taxon>Bacillales</taxon>
        <taxon>Bacillales Family XII. Incertae Sedis</taxon>
        <taxon>Exiguobacterium</taxon>
    </lineage>
</organism>
<dbReference type="EMBL" id="LVVL01000001">
    <property type="protein sequence ID" value="OAN15910.1"/>
    <property type="molecule type" value="Genomic_DNA"/>
</dbReference>
<dbReference type="Proteomes" id="UP000078447">
    <property type="component" value="Unassembled WGS sequence"/>
</dbReference>
<protein>
    <submittedName>
        <fullName evidence="1">TmrB protein</fullName>
    </submittedName>
</protein>
<proteinExistence type="predicted"/>
<dbReference type="Pfam" id="PF13671">
    <property type="entry name" value="AAA_33"/>
    <property type="match status" value="1"/>
</dbReference>
<dbReference type="Gene3D" id="3.40.50.300">
    <property type="entry name" value="P-loop containing nucleotide triphosphate hydrolases"/>
    <property type="match status" value="1"/>
</dbReference>
<evidence type="ECO:0000313" key="1">
    <source>
        <dbReference type="EMBL" id="OAN15910.1"/>
    </source>
</evidence>
<sequence length="175" mass="19887">MIIWINGTFGVGKTTAARGLQQRIKGSHLFDPELTGQLLRQQLPRETQTDDFQDEPLWRQLNLMLLEQVDQPSAVIIVPMTLTNPDYFDEIIDALRNKGHQVHHVTLMASPTTIRRRLRSRFERAQSWGGRQAAERLRALAHPVFSHHVDTDDLSKQQIVDVIGLLCDIPLSPPG</sequence>
<dbReference type="SUPFAM" id="SSF52540">
    <property type="entry name" value="P-loop containing nucleoside triphosphate hydrolases"/>
    <property type="match status" value="1"/>
</dbReference>
<accession>A0ABX2VDJ4</accession>
<reference evidence="1 2" key="1">
    <citation type="submission" date="2016-03" db="EMBL/GenBank/DDBJ databases">
        <authorList>
            <person name="Cho S.-Y."/>
            <person name="Lim S."/>
            <person name="Kim H."/>
            <person name="Soh E.H."/>
            <person name="Moon J.S."/>
        </authorList>
    </citation>
    <scope>NUCLEOTIDE SEQUENCE [LARGE SCALE GENOMIC DNA]</scope>
    <source>
        <strain evidence="1 2">KCTC 3810</strain>
    </source>
</reference>
<dbReference type="RefSeq" id="WP_028106660.1">
    <property type="nucleotide sequence ID" value="NZ_LVVL01000001.1"/>
</dbReference>
<name>A0ABX2VDJ4_9BACL</name>
<evidence type="ECO:0000313" key="2">
    <source>
        <dbReference type="Proteomes" id="UP000078447"/>
    </source>
</evidence>
<comment type="caution">
    <text evidence="1">The sequence shown here is derived from an EMBL/GenBank/DDBJ whole genome shotgun (WGS) entry which is preliminary data.</text>
</comment>